<name>A0AA38KN65_9AGAR</name>
<organism evidence="17 18">
    <name type="scientific">Lentinula aff. detonsa</name>
    <dbReference type="NCBI Taxonomy" id="2804958"/>
    <lineage>
        <taxon>Eukaryota</taxon>
        <taxon>Fungi</taxon>
        <taxon>Dikarya</taxon>
        <taxon>Basidiomycota</taxon>
        <taxon>Agaricomycotina</taxon>
        <taxon>Agaricomycetes</taxon>
        <taxon>Agaricomycetidae</taxon>
        <taxon>Agaricales</taxon>
        <taxon>Marasmiineae</taxon>
        <taxon>Omphalotaceae</taxon>
        <taxon>Lentinula</taxon>
    </lineage>
</organism>
<keyword evidence="8" id="KW-0808">Transferase</keyword>
<keyword evidence="10" id="KW-0547">Nucleotide-binding</keyword>
<gene>
    <name evidence="17" type="ORF">GGU10DRAFT_317476</name>
</gene>
<evidence type="ECO:0000259" key="16">
    <source>
        <dbReference type="PROSITE" id="PS50972"/>
    </source>
</evidence>
<reference evidence="17" key="1">
    <citation type="submission" date="2022-08" db="EMBL/GenBank/DDBJ databases">
        <authorList>
            <consortium name="DOE Joint Genome Institute"/>
            <person name="Min B."/>
            <person name="Riley R."/>
            <person name="Sierra-Patev S."/>
            <person name="Naranjo-Ortiz M."/>
            <person name="Looney B."/>
            <person name="Konkel Z."/>
            <person name="Slot J.C."/>
            <person name="Sakamoto Y."/>
            <person name="Steenwyk J.L."/>
            <person name="Rokas A."/>
            <person name="Carro J."/>
            <person name="Camarero S."/>
            <person name="Ferreira P."/>
            <person name="Molpeceres G."/>
            <person name="Ruiz-Duenas F.J."/>
            <person name="Serrano A."/>
            <person name="Henrissat B."/>
            <person name="Drula E."/>
            <person name="Hughes K.W."/>
            <person name="Mata J.L."/>
            <person name="Ishikawa N.K."/>
            <person name="Vargas-Isla R."/>
            <person name="Ushijima S."/>
            <person name="Smith C.A."/>
            <person name="Ahrendt S."/>
            <person name="Andreopoulos W."/>
            <person name="He G."/>
            <person name="Labutti K."/>
            <person name="Lipzen A."/>
            <person name="Ng V."/>
            <person name="Sandor L."/>
            <person name="Barry K."/>
            <person name="Martinez A.T."/>
            <person name="Xiao Y."/>
            <person name="Gibbons J.G."/>
            <person name="Terashima K."/>
            <person name="Hibbett D.S."/>
            <person name="Grigoriev I.V."/>
        </authorList>
    </citation>
    <scope>NUCLEOTIDE SEQUENCE</scope>
    <source>
        <strain evidence="17">TFB10291</strain>
    </source>
</reference>
<dbReference type="AlphaFoldDB" id="A0AA38KN65"/>
<dbReference type="SUPFAM" id="SSF51717">
    <property type="entry name" value="Dihydropteroate synthetase-like"/>
    <property type="match status" value="1"/>
</dbReference>
<dbReference type="Pfam" id="PF02152">
    <property type="entry name" value="FolB"/>
    <property type="match status" value="1"/>
</dbReference>
<evidence type="ECO:0000256" key="8">
    <source>
        <dbReference type="ARBA" id="ARBA00022679"/>
    </source>
</evidence>
<dbReference type="PANTHER" id="PTHR20941:SF1">
    <property type="entry name" value="FOLIC ACID SYNTHESIS PROTEIN FOL1"/>
    <property type="match status" value="1"/>
</dbReference>
<evidence type="ECO:0000256" key="15">
    <source>
        <dbReference type="ARBA" id="ARBA00023268"/>
    </source>
</evidence>
<dbReference type="InterPro" id="IPR000489">
    <property type="entry name" value="Pterin-binding_dom"/>
</dbReference>
<evidence type="ECO:0000313" key="18">
    <source>
        <dbReference type="Proteomes" id="UP001163798"/>
    </source>
</evidence>
<evidence type="ECO:0000256" key="3">
    <source>
        <dbReference type="ARBA" id="ARBA00001946"/>
    </source>
</evidence>
<evidence type="ECO:0000256" key="10">
    <source>
        <dbReference type="ARBA" id="ARBA00022741"/>
    </source>
</evidence>
<evidence type="ECO:0000256" key="1">
    <source>
        <dbReference type="ARBA" id="ARBA00000012"/>
    </source>
</evidence>
<dbReference type="GO" id="GO:0005740">
    <property type="term" value="C:mitochondrial envelope"/>
    <property type="evidence" value="ECO:0007669"/>
    <property type="project" value="TreeGrafter"/>
</dbReference>
<dbReference type="InterPro" id="IPR000550">
    <property type="entry name" value="Hppk"/>
</dbReference>
<dbReference type="Gene3D" id="3.30.70.560">
    <property type="entry name" value="7,8-Dihydro-6-hydroxymethylpterin-pyrophosphokinase HPPK"/>
    <property type="match status" value="1"/>
</dbReference>
<evidence type="ECO:0000256" key="14">
    <source>
        <dbReference type="ARBA" id="ARBA00022909"/>
    </source>
</evidence>
<evidence type="ECO:0000256" key="2">
    <source>
        <dbReference type="ARBA" id="ARBA00000198"/>
    </source>
</evidence>
<evidence type="ECO:0000256" key="12">
    <source>
        <dbReference type="ARBA" id="ARBA00022840"/>
    </source>
</evidence>
<evidence type="ECO:0000256" key="6">
    <source>
        <dbReference type="ARBA" id="ARBA00009640"/>
    </source>
</evidence>
<dbReference type="CDD" id="cd00739">
    <property type="entry name" value="DHPS"/>
    <property type="match status" value="1"/>
</dbReference>
<dbReference type="Pfam" id="PF01288">
    <property type="entry name" value="HPPK"/>
    <property type="match status" value="1"/>
</dbReference>
<dbReference type="EMBL" id="MU793438">
    <property type="protein sequence ID" value="KAJ3783075.1"/>
    <property type="molecule type" value="Genomic_DNA"/>
</dbReference>
<dbReference type="InterPro" id="IPR006390">
    <property type="entry name" value="DHP_synth_dom"/>
</dbReference>
<dbReference type="NCBIfam" id="TIGR01498">
    <property type="entry name" value="folK"/>
    <property type="match status" value="1"/>
</dbReference>
<dbReference type="InterPro" id="IPR006157">
    <property type="entry name" value="FolB_dom"/>
</dbReference>
<dbReference type="GO" id="GO:0003848">
    <property type="term" value="F:2-amino-4-hydroxy-6-hydroxymethyldihydropteridine diphosphokinase activity"/>
    <property type="evidence" value="ECO:0007669"/>
    <property type="project" value="UniProtKB-EC"/>
</dbReference>
<dbReference type="SMART" id="SM00905">
    <property type="entry name" value="FolB"/>
    <property type="match status" value="1"/>
</dbReference>
<dbReference type="SUPFAM" id="SSF55620">
    <property type="entry name" value="Tetrahydrobiopterin biosynthesis enzymes-like"/>
    <property type="match status" value="2"/>
</dbReference>
<dbReference type="PROSITE" id="PS00794">
    <property type="entry name" value="HPPK"/>
    <property type="match status" value="1"/>
</dbReference>
<dbReference type="InterPro" id="IPR043133">
    <property type="entry name" value="GTP-CH-I_C/QueF"/>
</dbReference>
<comment type="caution">
    <text evidence="17">The sequence shown here is derived from an EMBL/GenBank/DDBJ whole genome shotgun (WGS) entry which is preliminary data.</text>
</comment>
<dbReference type="GO" id="GO:0005524">
    <property type="term" value="F:ATP binding"/>
    <property type="evidence" value="ECO:0007669"/>
    <property type="project" value="UniProtKB-KW"/>
</dbReference>
<dbReference type="GO" id="GO:0016301">
    <property type="term" value="F:kinase activity"/>
    <property type="evidence" value="ECO:0007669"/>
    <property type="project" value="UniProtKB-KW"/>
</dbReference>
<comment type="cofactor">
    <cofactor evidence="3">
        <name>Mg(2+)</name>
        <dbReference type="ChEBI" id="CHEBI:18420"/>
    </cofactor>
</comment>
<evidence type="ECO:0000256" key="11">
    <source>
        <dbReference type="ARBA" id="ARBA00022777"/>
    </source>
</evidence>
<dbReference type="InterPro" id="IPR045031">
    <property type="entry name" value="DHP_synth-like"/>
</dbReference>
<protein>
    <submittedName>
        <fullName evidence="17">Dihydropteroate synthase</fullName>
    </submittedName>
</protein>
<keyword evidence="14" id="KW-0289">Folate biosynthesis</keyword>
<evidence type="ECO:0000313" key="17">
    <source>
        <dbReference type="EMBL" id="KAJ3783075.1"/>
    </source>
</evidence>
<comment type="similarity">
    <text evidence="6">In the N-terminal section; belongs to the DHNA family.</text>
</comment>
<evidence type="ECO:0000256" key="7">
    <source>
        <dbReference type="ARBA" id="ARBA00009951"/>
    </source>
</evidence>
<feature type="domain" description="Pterin-binding" evidence="16">
    <location>
        <begin position="525"/>
        <end position="839"/>
    </location>
</feature>
<comment type="pathway">
    <text evidence="4">Cofactor biosynthesis; tetrahydrofolate biosynthesis; 7,8-dihydrofolate from 2-amino-4-hydroxy-6-hydroxymethyl-7,8-dihydropteridine diphosphate and 4-aminobenzoate: step 1/2.</text>
</comment>
<dbReference type="Pfam" id="PF00809">
    <property type="entry name" value="Pterin_bind"/>
    <property type="match status" value="1"/>
</dbReference>
<dbReference type="GO" id="GO:0046654">
    <property type="term" value="P:tetrahydrofolate biosynthetic process"/>
    <property type="evidence" value="ECO:0007669"/>
    <property type="project" value="TreeGrafter"/>
</dbReference>
<dbReference type="Proteomes" id="UP001163798">
    <property type="component" value="Unassembled WGS sequence"/>
</dbReference>
<evidence type="ECO:0000256" key="4">
    <source>
        <dbReference type="ARBA" id="ARBA00004763"/>
    </source>
</evidence>
<comment type="catalytic activity">
    <reaction evidence="1">
        <text>(7,8-dihydropterin-6-yl)methyl diphosphate + 4-aminobenzoate = 7,8-dihydropteroate + diphosphate</text>
        <dbReference type="Rhea" id="RHEA:19949"/>
        <dbReference type="ChEBI" id="CHEBI:17836"/>
        <dbReference type="ChEBI" id="CHEBI:17839"/>
        <dbReference type="ChEBI" id="CHEBI:33019"/>
        <dbReference type="ChEBI" id="CHEBI:72950"/>
        <dbReference type="EC" id="2.5.1.15"/>
    </reaction>
</comment>
<dbReference type="GO" id="GO:0046656">
    <property type="term" value="P:folic acid biosynthetic process"/>
    <property type="evidence" value="ECO:0007669"/>
    <property type="project" value="UniProtKB-KW"/>
</dbReference>
<evidence type="ECO:0000256" key="9">
    <source>
        <dbReference type="ARBA" id="ARBA00022723"/>
    </source>
</evidence>
<keyword evidence="18" id="KW-1185">Reference proteome</keyword>
<evidence type="ECO:0000256" key="13">
    <source>
        <dbReference type="ARBA" id="ARBA00022842"/>
    </source>
</evidence>
<dbReference type="GO" id="GO:0004150">
    <property type="term" value="F:dihydroneopterin aldolase activity"/>
    <property type="evidence" value="ECO:0007669"/>
    <property type="project" value="InterPro"/>
</dbReference>
<proteinExistence type="inferred from homology"/>
<keyword evidence="15" id="KW-0511">Multifunctional enzyme</keyword>
<dbReference type="InterPro" id="IPR035907">
    <property type="entry name" value="Hppk_sf"/>
</dbReference>
<dbReference type="PANTHER" id="PTHR20941">
    <property type="entry name" value="FOLATE SYNTHESIS PROTEINS"/>
    <property type="match status" value="1"/>
</dbReference>
<keyword evidence="13" id="KW-0460">Magnesium</keyword>
<keyword evidence="9" id="KW-0479">Metal-binding</keyword>
<dbReference type="InterPro" id="IPR011005">
    <property type="entry name" value="Dihydropteroate_synth-like_sf"/>
</dbReference>
<comment type="pathway">
    <text evidence="5">Cofactor biosynthesis; tetrahydrofolate biosynthesis; 2-amino-4-hydroxy-6-hydroxymethyl-7,8-dihydropteridine diphosphate from 7,8-dihydroneopterin triphosphate: step 4/4.</text>
</comment>
<dbReference type="GO" id="GO:0046872">
    <property type="term" value="F:metal ion binding"/>
    <property type="evidence" value="ECO:0007669"/>
    <property type="project" value="UniProtKB-KW"/>
</dbReference>
<evidence type="ECO:0000256" key="5">
    <source>
        <dbReference type="ARBA" id="ARBA00005051"/>
    </source>
</evidence>
<accession>A0AA38KN65</accession>
<dbReference type="PROSITE" id="PS50972">
    <property type="entry name" value="PTERIN_BINDING"/>
    <property type="match status" value="1"/>
</dbReference>
<dbReference type="GO" id="GO:0004156">
    <property type="term" value="F:dihydropteroate synthase activity"/>
    <property type="evidence" value="ECO:0007669"/>
    <property type="project" value="UniProtKB-EC"/>
</dbReference>
<dbReference type="CDD" id="cd00483">
    <property type="entry name" value="HPPK"/>
    <property type="match status" value="1"/>
</dbReference>
<dbReference type="SUPFAM" id="SSF55083">
    <property type="entry name" value="6-hydroxymethyl-7,8-dihydropterin pyrophosphokinase, HPPK"/>
    <property type="match status" value="1"/>
</dbReference>
<dbReference type="Gene3D" id="3.20.20.20">
    <property type="entry name" value="Dihydropteroate synthase-like"/>
    <property type="match status" value="1"/>
</dbReference>
<keyword evidence="12" id="KW-0067">ATP-binding</keyword>
<sequence>MLDSDLIRVNDLLVTVLLHTGSRWPSKGSKPTAQPVHISLAIPHDISSTARYDDLSRSINYSSLASTLRTCISPIVASQEHAFESLEQLLFRCFDLLLTPGSTSSPRLPGAQIKIVQLKPPLHCKKLAIEGEGTREPDASWKLTKIRHIVEDLKCQPIIGVNPAERLERQTVRINITVETPNAIWALNHWLDFRVLIKRLHEKVDATSYLTLEALASFIAIETLQHLQSSSDGSIAYNPKVNIKAAKPCALVFADSSEVEITRQFKDYQLTLSSTLESLEQSASIRSDSHSAAIAIGSNVGDRFQNIELALRLLENPLSVVKDRSIISENAFLYVVNTSFLYESAPMYVRDQPSFINCACMIETNIPPVSLLQLTQKIEVIVGRQPSFRNGPRAIDLDIVLYDALEFDTRAPEERHTLDNLSGHLVIPHPRLSEREFVLRPLVDMIPEYHHPSFQKGLLALLNELLLVTNDLPMDRVIAFPRYPLSPGTSSPLPGIDPVPPTLTYWKYADSQSIRRLQSKNKSRTRLMATLNVTPDSFSDGSTYDTIPTALAYVQQAASADIVDIGGYSTRPGAAFVSVDEEIDRVVPIVQAIRSADSAGKEGEYEENRVVREVPISVDTFRWEVAEKAILAGANCINDVYAFTGPQNYPYSASGANREQTTEYMRQMKSIARKYAVPAVLMHSRGDAGTNKDYSAYGYSDDAAVLEGVRVELGMKVDEIVEGKGGIRRWNVIVDPGIGFSKTVEDNLELLRQGAAVTADKLIGAGPREKKNPLMGFPQLVGASRKSFLGVILSNKLGKSTNAKDRAWATAGAITCAVQQGALVVRVHDPEMSDVIAVADALWR</sequence>
<comment type="similarity">
    <text evidence="7">In the C-terminal section; belongs to the DHPS family.</text>
</comment>
<dbReference type="Gene3D" id="3.30.1130.10">
    <property type="match status" value="2"/>
</dbReference>
<keyword evidence="11" id="KW-0418">Kinase</keyword>
<comment type="catalytic activity">
    <reaction evidence="2">
        <text>6-hydroxymethyl-7,8-dihydropterin + ATP = (7,8-dihydropterin-6-yl)methyl diphosphate + AMP + H(+)</text>
        <dbReference type="Rhea" id="RHEA:11412"/>
        <dbReference type="ChEBI" id="CHEBI:15378"/>
        <dbReference type="ChEBI" id="CHEBI:30616"/>
        <dbReference type="ChEBI" id="CHEBI:44841"/>
        <dbReference type="ChEBI" id="CHEBI:72950"/>
        <dbReference type="ChEBI" id="CHEBI:456215"/>
        <dbReference type="EC" id="2.7.6.3"/>
    </reaction>
</comment>